<protein>
    <submittedName>
        <fullName evidence="2">Uncharacterized protein</fullName>
    </submittedName>
</protein>
<gene>
    <name evidence="2" type="ORF">CC84DRAFT_1171077</name>
</gene>
<dbReference type="InParanoid" id="A0A177CZQ5"/>
<organism evidence="2 3">
    <name type="scientific">Paraphaeosphaeria sporulosa</name>
    <dbReference type="NCBI Taxonomy" id="1460663"/>
    <lineage>
        <taxon>Eukaryota</taxon>
        <taxon>Fungi</taxon>
        <taxon>Dikarya</taxon>
        <taxon>Ascomycota</taxon>
        <taxon>Pezizomycotina</taxon>
        <taxon>Dothideomycetes</taxon>
        <taxon>Pleosporomycetidae</taxon>
        <taxon>Pleosporales</taxon>
        <taxon>Massarineae</taxon>
        <taxon>Didymosphaeriaceae</taxon>
        <taxon>Paraphaeosphaeria</taxon>
    </lineage>
</organism>
<evidence type="ECO:0000313" key="2">
    <source>
        <dbReference type="EMBL" id="OAG12330.1"/>
    </source>
</evidence>
<dbReference type="RefSeq" id="XP_018042695.1">
    <property type="nucleotide sequence ID" value="XM_018179892.1"/>
</dbReference>
<evidence type="ECO:0000313" key="3">
    <source>
        <dbReference type="Proteomes" id="UP000077069"/>
    </source>
</evidence>
<evidence type="ECO:0000256" key="1">
    <source>
        <dbReference type="SAM" id="MobiDB-lite"/>
    </source>
</evidence>
<feature type="region of interest" description="Disordered" evidence="1">
    <location>
        <begin position="381"/>
        <end position="419"/>
    </location>
</feature>
<dbReference type="EMBL" id="KV441548">
    <property type="protein sequence ID" value="OAG12330.1"/>
    <property type="molecule type" value="Genomic_DNA"/>
</dbReference>
<feature type="compositionally biased region" description="Polar residues" evidence="1">
    <location>
        <begin position="381"/>
        <end position="392"/>
    </location>
</feature>
<feature type="compositionally biased region" description="Pro residues" evidence="1">
    <location>
        <begin position="62"/>
        <end position="76"/>
    </location>
</feature>
<reference evidence="2 3" key="1">
    <citation type="submission" date="2016-05" db="EMBL/GenBank/DDBJ databases">
        <title>Comparative analysis of secretome profiles of manganese(II)-oxidizing ascomycete fungi.</title>
        <authorList>
            <consortium name="DOE Joint Genome Institute"/>
            <person name="Zeiner C.A."/>
            <person name="Purvine S.O."/>
            <person name="Zink E.M."/>
            <person name="Wu S."/>
            <person name="Pasa-Tolic L."/>
            <person name="Chaput D.L."/>
            <person name="Haridas S."/>
            <person name="Grigoriev I.V."/>
            <person name="Santelli C.M."/>
            <person name="Hansel C.M."/>
        </authorList>
    </citation>
    <scope>NUCLEOTIDE SEQUENCE [LARGE SCALE GENOMIC DNA]</scope>
    <source>
        <strain evidence="2 3">AP3s5-JAC2a</strain>
    </source>
</reference>
<feature type="region of interest" description="Disordered" evidence="1">
    <location>
        <begin position="140"/>
        <end position="164"/>
    </location>
</feature>
<sequence>MSKQVIINNSLVHIHVIRTAVNLEALFLHSGSRDASNYRLIPALSRLSTEGRLGQEQSTPALSPPPQGSAPAGPPPVLPYNPYAKACYDCNHPAGTVHVITHECLEGDALRCVIKPVRDDVPLELNDYVRAGDLLKYLEATSPPKDGLPPPPPPPASSTAGQLSGSPAVLTITATPSGGSTTITTMYTLPPHPSLLVPGSSQCFVGPPAGSSSSSSSEAPVTTITSKTTVGSTVLTIPTTIPVDSSSVVVPISSTTVPIISYTTTTVPNLFSSSPSTPSYLSHSSYTTYITTTSSCPVCAVTTKTIVSPVPAAVSSYIVVTATSLSGPPITTTIAVPAASTPKSTSTAGQSTQALDTATSATPIPPMSTVLRPPGGWPFELSSSRGNNNLRPTVSGGPPQGSVVPAPGTTSSSSAPAGLPTEFVLGGPGGIFRPPASSSRAAAGPAIATDAVTRLIAAAPRVGGRVADTQYKRSEAREPSSTAAEADWVGYDDSWDIKKGLKIRGASRHHPDSAIKLTPHIARIVLGDGQTLNPNAKLFRRLRAQKLILGPEDVELDRRAARSGQEGEPSKEQPVAVNMGDDLVGGCTERR</sequence>
<accession>A0A177CZQ5</accession>
<dbReference type="Proteomes" id="UP000077069">
    <property type="component" value="Unassembled WGS sequence"/>
</dbReference>
<feature type="region of interest" description="Disordered" evidence="1">
    <location>
        <begin position="51"/>
        <end position="76"/>
    </location>
</feature>
<feature type="compositionally biased region" description="Low complexity" evidence="1">
    <location>
        <begin position="402"/>
        <end position="418"/>
    </location>
</feature>
<feature type="region of interest" description="Disordered" evidence="1">
    <location>
        <begin position="558"/>
        <end position="591"/>
    </location>
</feature>
<keyword evidence="3" id="KW-1185">Reference proteome</keyword>
<dbReference type="GeneID" id="28763378"/>
<dbReference type="OrthoDB" id="3801523at2759"/>
<feature type="compositionally biased region" description="Pro residues" evidence="1">
    <location>
        <begin position="146"/>
        <end position="156"/>
    </location>
</feature>
<dbReference type="AlphaFoldDB" id="A0A177CZQ5"/>
<name>A0A177CZQ5_9PLEO</name>
<proteinExistence type="predicted"/>